<dbReference type="RefSeq" id="WP_305753207.1">
    <property type="nucleotide sequence ID" value="NZ_JAPCKK010000004.1"/>
</dbReference>
<protein>
    <submittedName>
        <fullName evidence="5">Aldo/keto reductase</fullName>
    </submittedName>
</protein>
<dbReference type="InterPro" id="IPR020471">
    <property type="entry name" value="AKR"/>
</dbReference>
<organism evidence="5 6">
    <name type="scientific">Paenibacillus zeirhizosphaerae</name>
    <dbReference type="NCBI Taxonomy" id="2987519"/>
    <lineage>
        <taxon>Bacteria</taxon>
        <taxon>Bacillati</taxon>
        <taxon>Bacillota</taxon>
        <taxon>Bacilli</taxon>
        <taxon>Bacillales</taxon>
        <taxon>Paenibacillaceae</taxon>
        <taxon>Paenibacillus</taxon>
    </lineage>
</organism>
<dbReference type="InterPro" id="IPR036812">
    <property type="entry name" value="NAD(P)_OxRdtase_dom_sf"/>
</dbReference>
<dbReference type="PIRSF" id="PIRSF000097">
    <property type="entry name" value="AKR"/>
    <property type="match status" value="1"/>
</dbReference>
<feature type="domain" description="NADP-dependent oxidoreductase" evidence="4">
    <location>
        <begin position="19"/>
        <end position="262"/>
    </location>
</feature>
<dbReference type="PROSITE" id="PS00798">
    <property type="entry name" value="ALDOKETO_REDUCTASE_1"/>
    <property type="match status" value="1"/>
</dbReference>
<dbReference type="PRINTS" id="PR00069">
    <property type="entry name" value="ALDKETRDTASE"/>
</dbReference>
<dbReference type="InterPro" id="IPR018170">
    <property type="entry name" value="Aldo/ket_reductase_CS"/>
</dbReference>
<proteinExistence type="inferred from homology"/>
<evidence type="ECO:0000256" key="3">
    <source>
        <dbReference type="ARBA" id="ARBA00023002"/>
    </source>
</evidence>
<name>A0ABT9FLH0_9BACL</name>
<comment type="similarity">
    <text evidence="1">Belongs to the aldo/keto reductase family.</text>
</comment>
<dbReference type="Gene3D" id="3.20.20.100">
    <property type="entry name" value="NADP-dependent oxidoreductase domain"/>
    <property type="match status" value="1"/>
</dbReference>
<evidence type="ECO:0000313" key="6">
    <source>
        <dbReference type="Proteomes" id="UP001241848"/>
    </source>
</evidence>
<accession>A0ABT9FLH0</accession>
<dbReference type="InterPro" id="IPR023210">
    <property type="entry name" value="NADP_OxRdtase_dom"/>
</dbReference>
<keyword evidence="3" id="KW-0560">Oxidoreductase</keyword>
<gene>
    <name evidence="5" type="ORF">OIN60_02005</name>
</gene>
<dbReference type="CDD" id="cd19071">
    <property type="entry name" value="AKR_AKR1-5-like"/>
    <property type="match status" value="1"/>
</dbReference>
<dbReference type="PANTHER" id="PTHR43827">
    <property type="entry name" value="2,5-DIKETO-D-GLUCONIC ACID REDUCTASE"/>
    <property type="match status" value="1"/>
</dbReference>
<evidence type="ECO:0000256" key="2">
    <source>
        <dbReference type="ARBA" id="ARBA00022857"/>
    </source>
</evidence>
<dbReference type="PANTHER" id="PTHR43827:SF3">
    <property type="entry name" value="NADP-DEPENDENT OXIDOREDUCTASE DOMAIN-CONTAINING PROTEIN"/>
    <property type="match status" value="1"/>
</dbReference>
<dbReference type="Pfam" id="PF00248">
    <property type="entry name" value="Aldo_ket_red"/>
    <property type="match status" value="1"/>
</dbReference>
<dbReference type="PROSITE" id="PS00063">
    <property type="entry name" value="ALDOKETO_REDUCTASE_3"/>
    <property type="match status" value="1"/>
</dbReference>
<evidence type="ECO:0000313" key="5">
    <source>
        <dbReference type="EMBL" id="MDP4095565.1"/>
    </source>
</evidence>
<keyword evidence="2" id="KW-0521">NADP</keyword>
<sequence length="292" mass="33779">MNLNNQYVAAANGVKIPQLGFGVYKITKQEEFERAIGEAIRLGYRHFDTAKIYGNEEALGREIQKSGVPREQFFITSKVWNTDHGYKAARKAFEKTIKKLNVDYLDMYLIHFASPHYVETWKAMEELYLEGKIKVIGVANFETQHLEHLMKHAKIPPMINQIETHPEFPQNELHEYLNKHGILHQAWAPLGQGNKALFENPELQRIARNHNKTVAQVILRWHLERGIIIIPKSSNPKRIKENSEIFDFALTGDDMETINRLNSGKRYAINPTGYIINPVYNGLMKLVIRTLF</sequence>
<reference evidence="5 6" key="1">
    <citation type="submission" date="2022-10" db="EMBL/GenBank/DDBJ databases">
        <title>Paenibacillus description and whole genome data of maize root bacterial community.</title>
        <authorList>
            <person name="Marton D."/>
            <person name="Farkas M."/>
            <person name="Cserhati M."/>
        </authorList>
    </citation>
    <scope>NUCLEOTIDE SEQUENCE [LARGE SCALE GENOMIC DNA]</scope>
    <source>
        <strain evidence="5 6">P96</strain>
    </source>
</reference>
<dbReference type="EMBL" id="JAPCKK010000004">
    <property type="protein sequence ID" value="MDP4095565.1"/>
    <property type="molecule type" value="Genomic_DNA"/>
</dbReference>
<dbReference type="SUPFAM" id="SSF51430">
    <property type="entry name" value="NAD(P)-linked oxidoreductase"/>
    <property type="match status" value="1"/>
</dbReference>
<dbReference type="Proteomes" id="UP001241848">
    <property type="component" value="Unassembled WGS sequence"/>
</dbReference>
<evidence type="ECO:0000256" key="1">
    <source>
        <dbReference type="ARBA" id="ARBA00007905"/>
    </source>
</evidence>
<comment type="caution">
    <text evidence="5">The sequence shown here is derived from an EMBL/GenBank/DDBJ whole genome shotgun (WGS) entry which is preliminary data.</text>
</comment>
<evidence type="ECO:0000259" key="4">
    <source>
        <dbReference type="Pfam" id="PF00248"/>
    </source>
</evidence>
<keyword evidence="6" id="KW-1185">Reference proteome</keyword>